<keyword evidence="5" id="KW-1185">Reference proteome</keyword>
<sequence>MKIDSLSNYQSLILYICFTCSCNFSFSQLTSNSNLKLTERIYSIWDSEPAPNRGGDFNITKARGYPYDEDWELHSYPIGNGYMGANIFGRTDVERIQLTEKTLANEGLYGIGGLTSFAEIDLEFNHNNPTHYKRSINLNEAIAYVNYKQDGVSYTRTHFLSYPDNVLVIKLSASKNGQISFVLKPEIPYLRKPTEKNTRTGYMTVNENIITMAGCIEHFSVNYEGQIKVIPTGGTLSTSQNGEQSEIKVTHADSVILLVSAGTNYRLTQAVFLEDNHSKKLDTNVNTHEKVSRIIQKASKKGYEKLKQTHIDDYQSLFSRVKLQFSTDIPNKPTKKVLTDYQEEVSNSYLEELMFHYGRYLLISTSRPGTLPCGLQGVWSQYEVTPFTGGFWHNINVQMNYWGAFNTNLAETFTPYIEFFKAYYPKAKQLATVYLKVHHPEVLAKNSLENGWTIGTGTTPYKIVGPGGHSGPGTGALTTKMFWDYYDFTRDTTFLKETGFPAILGMSQFLSKTLVSVNDSLLLVNPSASPEQKHNGDNYITAGTTFDQELVWENHNDLLKAYQVLDIKDKFKQTVEDQLTKLDPIIIGKSGQIKEFREEEYYGEIGQKHHRHISHLCALYPGTLINETTPEWIQAARHTLDLRGNITTGWAMAHRMNARARTKEGEKAHNVYSKFIKERTLPNLWTTHPPFQIDGNFGTMAGVAEMLIQSHEDYIQILPALPKAWNTGAYSGLVARGNFEFSVVWKEGKAKAIEILSRSGGICKLKYAHIAKSTLTNSTGSPIVLKSEQADLLAFNTVKGTQYYLKL</sequence>
<dbReference type="Proteomes" id="UP000319209">
    <property type="component" value="Chromosome"/>
</dbReference>
<dbReference type="OrthoDB" id="9802600at2"/>
<dbReference type="AlphaFoldDB" id="A0A516GVB0"/>
<evidence type="ECO:0000259" key="3">
    <source>
        <dbReference type="Pfam" id="PF22124"/>
    </source>
</evidence>
<dbReference type="KEGG" id="fop:FNB79_16265"/>
<protein>
    <submittedName>
        <fullName evidence="4">Glycoside hydrolase family 95 protein</fullName>
    </submittedName>
</protein>
<dbReference type="Pfam" id="PF14498">
    <property type="entry name" value="Glyco_hyd_65N_2"/>
    <property type="match status" value="2"/>
</dbReference>
<dbReference type="Gene3D" id="2.70.98.50">
    <property type="entry name" value="putative glycoside hydrolase family protein from bacillus halodurans"/>
    <property type="match status" value="1"/>
</dbReference>
<dbReference type="PROSITE" id="PS51257">
    <property type="entry name" value="PROKAR_LIPOPROTEIN"/>
    <property type="match status" value="1"/>
</dbReference>
<dbReference type="PIRSF" id="PIRSF007663">
    <property type="entry name" value="UCP007663"/>
    <property type="match status" value="1"/>
</dbReference>
<feature type="domain" description="Glycosyl hydrolase family 95 N-terminal" evidence="1">
    <location>
        <begin position="117"/>
        <end position="266"/>
    </location>
</feature>
<dbReference type="Gene3D" id="1.50.10.10">
    <property type="match status" value="1"/>
</dbReference>
<dbReference type="EMBL" id="CP041637">
    <property type="protein sequence ID" value="QDO95459.1"/>
    <property type="molecule type" value="Genomic_DNA"/>
</dbReference>
<dbReference type="InterPro" id="IPR016518">
    <property type="entry name" value="Alpha-L-fucosidase"/>
</dbReference>
<dbReference type="Pfam" id="PF21307">
    <property type="entry name" value="Glyco_hydro_95_C"/>
    <property type="match status" value="1"/>
</dbReference>
<dbReference type="InterPro" id="IPR012341">
    <property type="entry name" value="6hp_glycosidase-like_sf"/>
</dbReference>
<gene>
    <name evidence="4" type="ORF">FNB79_16265</name>
</gene>
<keyword evidence="4" id="KW-0378">Hydrolase</keyword>
<accession>A0A516GVB0</accession>
<dbReference type="RefSeq" id="WP_143382365.1">
    <property type="nucleotide sequence ID" value="NZ_CP041637.1"/>
</dbReference>
<dbReference type="PANTHER" id="PTHR31084">
    <property type="entry name" value="ALPHA-L-FUCOSIDASE 2"/>
    <property type="match status" value="1"/>
</dbReference>
<dbReference type="PANTHER" id="PTHR31084:SF19">
    <property type="entry name" value="GLYCOSYL HYDROLASE FAMILY 95 N-TERMINAL DOMAIN-CONTAINING PROTEIN"/>
    <property type="match status" value="1"/>
</dbReference>
<evidence type="ECO:0000313" key="4">
    <source>
        <dbReference type="EMBL" id="QDO95459.1"/>
    </source>
</evidence>
<dbReference type="InterPro" id="IPR027414">
    <property type="entry name" value="GH95_N_dom"/>
</dbReference>
<name>A0A516GVB0_9FLAO</name>
<dbReference type="InterPro" id="IPR008928">
    <property type="entry name" value="6-hairpin_glycosidase_sf"/>
</dbReference>
<evidence type="ECO:0000259" key="1">
    <source>
        <dbReference type="Pfam" id="PF14498"/>
    </source>
</evidence>
<dbReference type="GO" id="GO:0004560">
    <property type="term" value="F:alpha-L-fucosidase activity"/>
    <property type="evidence" value="ECO:0007669"/>
    <property type="project" value="InterPro"/>
</dbReference>
<dbReference type="InterPro" id="IPR049053">
    <property type="entry name" value="AFCA-like_C"/>
</dbReference>
<feature type="domain" description="Glycosyl hydrolase family 95 catalytic" evidence="3">
    <location>
        <begin position="302"/>
        <end position="707"/>
    </location>
</feature>
<dbReference type="SUPFAM" id="SSF48208">
    <property type="entry name" value="Six-hairpin glycosidases"/>
    <property type="match status" value="1"/>
</dbReference>
<feature type="domain" description="Alpha fucosidase A-like C-terminal" evidence="2">
    <location>
        <begin position="709"/>
        <end position="805"/>
    </location>
</feature>
<evidence type="ECO:0000313" key="5">
    <source>
        <dbReference type="Proteomes" id="UP000319209"/>
    </source>
</evidence>
<feature type="domain" description="Glycosyl hydrolase family 95 N-terminal" evidence="1">
    <location>
        <begin position="70"/>
        <end position="103"/>
    </location>
</feature>
<reference evidence="4 5" key="1">
    <citation type="submission" date="2019-07" db="EMBL/GenBank/DDBJ databases">
        <title>Genome sequencing for Formosa sp. PS13.</title>
        <authorList>
            <person name="Park S.-J."/>
        </authorList>
    </citation>
    <scope>NUCLEOTIDE SEQUENCE [LARGE SCALE GENOMIC DNA]</scope>
    <source>
        <strain evidence="4 5">PS13</strain>
    </source>
</reference>
<dbReference type="GO" id="GO:0005975">
    <property type="term" value="P:carbohydrate metabolic process"/>
    <property type="evidence" value="ECO:0007669"/>
    <property type="project" value="InterPro"/>
</dbReference>
<dbReference type="InterPro" id="IPR054363">
    <property type="entry name" value="GH95_cat"/>
</dbReference>
<organism evidence="4 5">
    <name type="scientific">Formosa sediminum</name>
    <dbReference type="NCBI Taxonomy" id="2594004"/>
    <lineage>
        <taxon>Bacteria</taxon>
        <taxon>Pseudomonadati</taxon>
        <taxon>Bacteroidota</taxon>
        <taxon>Flavobacteriia</taxon>
        <taxon>Flavobacteriales</taxon>
        <taxon>Flavobacteriaceae</taxon>
        <taxon>Formosa</taxon>
    </lineage>
</organism>
<dbReference type="Pfam" id="PF22124">
    <property type="entry name" value="Glyco_hydro_95_cat"/>
    <property type="match status" value="1"/>
</dbReference>
<proteinExistence type="predicted"/>
<evidence type="ECO:0000259" key="2">
    <source>
        <dbReference type="Pfam" id="PF21307"/>
    </source>
</evidence>